<evidence type="ECO:0000313" key="2">
    <source>
        <dbReference type="EMBL" id="OCA15025.1"/>
    </source>
</evidence>
<dbReference type="AlphaFoldDB" id="A0A1B8XWJ5"/>
<feature type="signal peptide" evidence="1">
    <location>
        <begin position="1"/>
        <end position="21"/>
    </location>
</feature>
<keyword evidence="1" id="KW-0732">Signal</keyword>
<gene>
    <name evidence="2" type="ORF">XENTR_v90030742mg</name>
</gene>
<dbReference type="EMBL" id="KV461005">
    <property type="protein sequence ID" value="OCA15025.1"/>
    <property type="molecule type" value="Genomic_DNA"/>
</dbReference>
<organism evidence="2">
    <name type="scientific">Xenopus tropicalis</name>
    <name type="common">Western clawed frog</name>
    <name type="synonym">Silurana tropicalis</name>
    <dbReference type="NCBI Taxonomy" id="8364"/>
    <lineage>
        <taxon>Eukaryota</taxon>
        <taxon>Metazoa</taxon>
        <taxon>Chordata</taxon>
        <taxon>Craniata</taxon>
        <taxon>Vertebrata</taxon>
        <taxon>Euteleostomi</taxon>
        <taxon>Amphibia</taxon>
        <taxon>Batrachia</taxon>
        <taxon>Anura</taxon>
        <taxon>Pipoidea</taxon>
        <taxon>Pipidae</taxon>
        <taxon>Xenopodinae</taxon>
        <taxon>Xenopus</taxon>
        <taxon>Silurana</taxon>
    </lineage>
</organism>
<proteinExistence type="predicted"/>
<reference evidence="2" key="3">
    <citation type="submission" date="2016-05" db="EMBL/GenBank/DDBJ databases">
        <title>WGS assembly of Xenopus tropicalis.</title>
        <authorList>
            <person name="Sessions A."/>
            <person name="Jenkins J."/>
            <person name="Mitros T."/>
            <person name="Lyons J.T."/>
            <person name="Dichmann D.S."/>
            <person name="Robert J."/>
            <person name="Harland R.M."/>
            <person name="Rokhsar D.S."/>
        </authorList>
    </citation>
    <scope>NUCLEOTIDE SEQUENCE</scope>
    <source>
        <strain evidence="2">Nigerian</strain>
    </source>
</reference>
<sequence length="126" mass="14293">MLCRVAFFTLMVLCLVQEDYCYPCEDNAKNLGKNQIKVLILIDKLAKGVIEILEDDEEHKKEVQMYKDKVQAKICTLAETPGAADLASSLENSYRRMSRGLVTKGDIYGFLHKFPLSNLDTFLAKL</sequence>
<accession>A0A1B8XWJ5</accession>
<evidence type="ECO:0000256" key="1">
    <source>
        <dbReference type="SAM" id="SignalP"/>
    </source>
</evidence>
<protein>
    <submittedName>
        <fullName evidence="2">Uncharacterized protein</fullName>
    </submittedName>
</protein>
<reference evidence="2" key="1">
    <citation type="submission" date="2009-11" db="EMBL/GenBank/DDBJ databases">
        <authorList>
            <consortium name="US DOE Joint Genome Institute (JGI-PGF)"/>
            <person name="Ottilar R."/>
            <person name="Schmutz J."/>
            <person name="Salamov A."/>
            <person name="Cheng J.F."/>
            <person name="Lucas S."/>
            <person name="Pitluck S."/>
            <person name="Gundlach H."/>
            <person name="Guo Y."/>
            <person name="Haberer G."/>
            <person name="Nasrallah J."/>
            <person name="Mayer K.F.X."/>
            <person name="van de Peer Y."/>
            <person name="Weigel D."/>
            <person name="Grigoriev I.V."/>
        </authorList>
    </citation>
    <scope>NUCLEOTIDE SEQUENCE</scope>
    <source>
        <strain evidence="2">Nigerian</strain>
    </source>
</reference>
<feature type="chain" id="PRO_5008619329" evidence="1">
    <location>
        <begin position="22"/>
        <end position="126"/>
    </location>
</feature>
<reference evidence="2" key="2">
    <citation type="journal article" date="2010" name="Science">
        <title>The genome of the Western clawed frog Xenopus tropicalis.</title>
        <authorList>
            <person name="Hellsten U."/>
            <person name="Harland R.M."/>
            <person name="Gilchrist M.J."/>
            <person name="Hendrix D."/>
            <person name="Jurka J."/>
            <person name="Kapitonov V."/>
            <person name="Ovcharenko I."/>
            <person name="Putnam N.H."/>
            <person name="Shu S."/>
            <person name="Taher L."/>
            <person name="Blitz I.L."/>
            <person name="Blumberg B."/>
            <person name="Dichmann D.S."/>
            <person name="Dubchak I."/>
            <person name="Amaya E."/>
            <person name="Detter J.C."/>
            <person name="Fletcher R."/>
            <person name="Gerhard D.S."/>
            <person name="Goodstein D."/>
            <person name="Graves T."/>
            <person name="Grigoriev I.V."/>
            <person name="Grimwood J."/>
            <person name="Kawashima T."/>
            <person name="Lindquist E."/>
            <person name="Lucas S.M."/>
            <person name="Mead P.E."/>
            <person name="Mitros T."/>
            <person name="Ogino H."/>
            <person name="Ohta Y."/>
            <person name="Poliakov A.V."/>
            <person name="Pollet N."/>
            <person name="Robert J."/>
            <person name="Salamov A."/>
            <person name="Sater A.K."/>
            <person name="Schmutz J."/>
            <person name="Terry A."/>
            <person name="Vize P.D."/>
            <person name="Warren W.C."/>
            <person name="Wells D."/>
            <person name="Wills A."/>
            <person name="Wilson R.K."/>
            <person name="Zimmerman L.B."/>
            <person name="Zorn A.M."/>
            <person name="Grainger R."/>
            <person name="Grammer T."/>
            <person name="Khokha M.K."/>
            <person name="Richardson P.M."/>
            <person name="Rokhsar D.S."/>
        </authorList>
    </citation>
    <scope>NUCLEOTIDE SEQUENCE [LARGE SCALE GENOMIC DNA]</scope>
    <source>
        <strain evidence="2">Nigerian</strain>
    </source>
</reference>
<name>A0A1B8XWJ5_XENTR</name>